<name>A0A2I0XHS7_9ASPA</name>
<dbReference type="Pfam" id="PF05699">
    <property type="entry name" value="Dimer_Tnp_hAT"/>
    <property type="match status" value="1"/>
</dbReference>
<keyword evidence="4" id="KW-1185">Reference proteome</keyword>
<organism evidence="3 4">
    <name type="scientific">Dendrobium catenatum</name>
    <dbReference type="NCBI Taxonomy" id="906689"/>
    <lineage>
        <taxon>Eukaryota</taxon>
        <taxon>Viridiplantae</taxon>
        <taxon>Streptophyta</taxon>
        <taxon>Embryophyta</taxon>
        <taxon>Tracheophyta</taxon>
        <taxon>Spermatophyta</taxon>
        <taxon>Magnoliopsida</taxon>
        <taxon>Liliopsida</taxon>
        <taxon>Asparagales</taxon>
        <taxon>Orchidaceae</taxon>
        <taxon>Epidendroideae</taxon>
        <taxon>Malaxideae</taxon>
        <taxon>Dendrobiinae</taxon>
        <taxon>Dendrobium</taxon>
    </lineage>
</organism>
<dbReference type="AlphaFoldDB" id="A0A2I0XHS7"/>
<feature type="transmembrane region" description="Helical" evidence="1">
    <location>
        <begin position="28"/>
        <end position="49"/>
    </location>
</feature>
<dbReference type="InterPro" id="IPR008906">
    <property type="entry name" value="HATC_C_dom"/>
</dbReference>
<evidence type="ECO:0000256" key="1">
    <source>
        <dbReference type="SAM" id="Phobius"/>
    </source>
</evidence>
<protein>
    <recommendedName>
        <fullName evidence="2">HAT C-terminal dimerisation domain-containing protein</fullName>
    </recommendedName>
</protein>
<dbReference type="STRING" id="906689.A0A2I0XHS7"/>
<evidence type="ECO:0000259" key="2">
    <source>
        <dbReference type="Pfam" id="PF05699"/>
    </source>
</evidence>
<dbReference type="Proteomes" id="UP000233837">
    <property type="component" value="Unassembled WGS sequence"/>
</dbReference>
<dbReference type="PANTHER" id="PTHR11697">
    <property type="entry name" value="GENERAL TRANSCRIPTION FACTOR 2-RELATED ZINC FINGER PROTEIN"/>
    <property type="match status" value="1"/>
</dbReference>
<keyword evidence="1" id="KW-1133">Transmembrane helix</keyword>
<keyword evidence="1" id="KW-0472">Membrane</keyword>
<dbReference type="PANTHER" id="PTHR11697:SF230">
    <property type="entry name" value="ZINC FINGER, MYM DOMAIN CONTAINING 1"/>
    <property type="match status" value="1"/>
</dbReference>
<reference evidence="3 4" key="1">
    <citation type="journal article" date="2016" name="Sci. Rep.">
        <title>The Dendrobium catenatum Lindl. genome sequence provides insights into polysaccharide synthase, floral development and adaptive evolution.</title>
        <authorList>
            <person name="Zhang G.Q."/>
            <person name="Xu Q."/>
            <person name="Bian C."/>
            <person name="Tsai W.C."/>
            <person name="Yeh C.M."/>
            <person name="Liu K.W."/>
            <person name="Yoshida K."/>
            <person name="Zhang L.S."/>
            <person name="Chang S.B."/>
            <person name="Chen F."/>
            <person name="Shi Y."/>
            <person name="Su Y.Y."/>
            <person name="Zhang Y.Q."/>
            <person name="Chen L.J."/>
            <person name="Yin Y."/>
            <person name="Lin M."/>
            <person name="Huang H."/>
            <person name="Deng H."/>
            <person name="Wang Z.W."/>
            <person name="Zhu S.L."/>
            <person name="Zhao X."/>
            <person name="Deng C."/>
            <person name="Niu S.C."/>
            <person name="Huang J."/>
            <person name="Wang M."/>
            <person name="Liu G.H."/>
            <person name="Yang H.J."/>
            <person name="Xiao X.J."/>
            <person name="Hsiao Y.Y."/>
            <person name="Wu W.L."/>
            <person name="Chen Y.Y."/>
            <person name="Mitsuda N."/>
            <person name="Ohme-Takagi M."/>
            <person name="Luo Y.B."/>
            <person name="Van de Peer Y."/>
            <person name="Liu Z.J."/>
        </authorList>
    </citation>
    <scope>NUCLEOTIDE SEQUENCE [LARGE SCALE GENOMIC DNA]</scope>
    <source>
        <tissue evidence="3">The whole plant</tissue>
    </source>
</reference>
<sequence length="107" mass="12523">MRSNDAFMNLKGLGELAQKMVETRKNDIFPLVFLLIKLALILPIATATVERAFSAMNIIKNRLRNRMGDSWMNDCLLTYIEKDIFNSVDNELIVQRFQKMKTRREKL</sequence>
<reference evidence="3 4" key="2">
    <citation type="journal article" date="2017" name="Nature">
        <title>The Apostasia genome and the evolution of orchids.</title>
        <authorList>
            <person name="Zhang G.Q."/>
            <person name="Liu K.W."/>
            <person name="Li Z."/>
            <person name="Lohaus R."/>
            <person name="Hsiao Y.Y."/>
            <person name="Niu S.C."/>
            <person name="Wang J.Y."/>
            <person name="Lin Y.C."/>
            <person name="Xu Q."/>
            <person name="Chen L.J."/>
            <person name="Yoshida K."/>
            <person name="Fujiwara S."/>
            <person name="Wang Z.W."/>
            <person name="Zhang Y.Q."/>
            <person name="Mitsuda N."/>
            <person name="Wang M."/>
            <person name="Liu G.H."/>
            <person name="Pecoraro L."/>
            <person name="Huang H.X."/>
            <person name="Xiao X.J."/>
            <person name="Lin M."/>
            <person name="Wu X.Y."/>
            <person name="Wu W.L."/>
            <person name="Chen Y.Y."/>
            <person name="Chang S.B."/>
            <person name="Sakamoto S."/>
            <person name="Ohme-Takagi M."/>
            <person name="Yagi M."/>
            <person name="Zeng S.J."/>
            <person name="Shen C.Y."/>
            <person name="Yeh C.M."/>
            <person name="Luo Y.B."/>
            <person name="Tsai W.C."/>
            <person name="Van de Peer Y."/>
            <person name="Liu Z.J."/>
        </authorList>
    </citation>
    <scope>NUCLEOTIDE SEQUENCE [LARGE SCALE GENOMIC DNA]</scope>
    <source>
        <tissue evidence="3">The whole plant</tissue>
    </source>
</reference>
<gene>
    <name evidence="3" type="ORF">MA16_Dca008530</name>
</gene>
<evidence type="ECO:0000313" key="4">
    <source>
        <dbReference type="Proteomes" id="UP000233837"/>
    </source>
</evidence>
<dbReference type="GO" id="GO:0046983">
    <property type="term" value="F:protein dimerization activity"/>
    <property type="evidence" value="ECO:0007669"/>
    <property type="project" value="InterPro"/>
</dbReference>
<proteinExistence type="predicted"/>
<keyword evidence="1" id="KW-0812">Transmembrane</keyword>
<dbReference type="InterPro" id="IPR055298">
    <property type="entry name" value="AtLOH3-like"/>
</dbReference>
<feature type="domain" description="HAT C-terminal dimerisation" evidence="2">
    <location>
        <begin position="25"/>
        <end position="83"/>
    </location>
</feature>
<accession>A0A2I0XHS7</accession>
<evidence type="ECO:0000313" key="3">
    <source>
        <dbReference type="EMBL" id="PKU87434.1"/>
    </source>
</evidence>
<dbReference type="EMBL" id="KZ501875">
    <property type="protein sequence ID" value="PKU87434.1"/>
    <property type="molecule type" value="Genomic_DNA"/>
</dbReference>